<keyword evidence="1" id="KW-0489">Methyltransferase</keyword>
<dbReference type="InterPro" id="IPR029063">
    <property type="entry name" value="SAM-dependent_MTases_sf"/>
</dbReference>
<name>A0A5N6Z3M2_9EURO</name>
<organism evidence="1 2">
    <name type="scientific">Aspergillus coremiiformis</name>
    <dbReference type="NCBI Taxonomy" id="138285"/>
    <lineage>
        <taxon>Eukaryota</taxon>
        <taxon>Fungi</taxon>
        <taxon>Dikarya</taxon>
        <taxon>Ascomycota</taxon>
        <taxon>Pezizomycotina</taxon>
        <taxon>Eurotiomycetes</taxon>
        <taxon>Eurotiomycetidae</taxon>
        <taxon>Eurotiales</taxon>
        <taxon>Aspergillaceae</taxon>
        <taxon>Aspergillus</taxon>
        <taxon>Aspergillus subgen. Circumdati</taxon>
    </lineage>
</organism>
<keyword evidence="2" id="KW-1185">Reference proteome</keyword>
<accession>A0A5N6Z3M2</accession>
<dbReference type="SUPFAM" id="SSF53335">
    <property type="entry name" value="S-adenosyl-L-methionine-dependent methyltransferases"/>
    <property type="match status" value="1"/>
</dbReference>
<dbReference type="EMBL" id="ML739177">
    <property type="protein sequence ID" value="KAE8351299.1"/>
    <property type="molecule type" value="Genomic_DNA"/>
</dbReference>
<evidence type="ECO:0000313" key="2">
    <source>
        <dbReference type="Proteomes" id="UP000327118"/>
    </source>
</evidence>
<dbReference type="AlphaFoldDB" id="A0A5N6Z3M2"/>
<dbReference type="OrthoDB" id="1523883at2759"/>
<dbReference type="Proteomes" id="UP000327118">
    <property type="component" value="Unassembled WGS sequence"/>
</dbReference>
<reference evidence="2" key="1">
    <citation type="submission" date="2019-04" db="EMBL/GenBank/DDBJ databases">
        <title>Friends and foes A comparative genomics studyof 23 Aspergillus species from section Flavi.</title>
        <authorList>
            <consortium name="DOE Joint Genome Institute"/>
            <person name="Kjaerbolling I."/>
            <person name="Vesth T."/>
            <person name="Frisvad J.C."/>
            <person name="Nybo J.L."/>
            <person name="Theobald S."/>
            <person name="Kildgaard S."/>
            <person name="Isbrandt T."/>
            <person name="Kuo A."/>
            <person name="Sato A."/>
            <person name="Lyhne E.K."/>
            <person name="Kogle M.E."/>
            <person name="Wiebenga A."/>
            <person name="Kun R.S."/>
            <person name="Lubbers R.J."/>
            <person name="Makela M.R."/>
            <person name="Barry K."/>
            <person name="Chovatia M."/>
            <person name="Clum A."/>
            <person name="Daum C."/>
            <person name="Haridas S."/>
            <person name="He G."/>
            <person name="LaButti K."/>
            <person name="Lipzen A."/>
            <person name="Mondo S."/>
            <person name="Riley R."/>
            <person name="Salamov A."/>
            <person name="Simmons B.A."/>
            <person name="Magnuson J.K."/>
            <person name="Henrissat B."/>
            <person name="Mortensen U.H."/>
            <person name="Larsen T.O."/>
            <person name="Devries R.P."/>
            <person name="Grigoriev I.V."/>
            <person name="Machida M."/>
            <person name="Baker S.E."/>
            <person name="Andersen M.R."/>
        </authorList>
    </citation>
    <scope>NUCLEOTIDE SEQUENCE [LARGE SCALE GENOMIC DNA]</scope>
    <source>
        <strain evidence="2">CBS 553.77</strain>
    </source>
</reference>
<dbReference type="Gene3D" id="3.40.50.150">
    <property type="entry name" value="Vaccinia Virus protein VP39"/>
    <property type="match status" value="1"/>
</dbReference>
<gene>
    <name evidence="1" type="ORF">BDV28DRAFT_137341</name>
</gene>
<dbReference type="InterPro" id="IPR005299">
    <property type="entry name" value="MeTrfase_7"/>
</dbReference>
<proteinExistence type="predicted"/>
<evidence type="ECO:0000313" key="1">
    <source>
        <dbReference type="EMBL" id="KAE8351299.1"/>
    </source>
</evidence>
<dbReference type="PANTHER" id="PTHR31009">
    <property type="entry name" value="S-ADENOSYL-L-METHIONINE:CARBOXYL METHYLTRANSFERASE FAMILY PROTEIN"/>
    <property type="match status" value="1"/>
</dbReference>
<dbReference type="Pfam" id="PF03492">
    <property type="entry name" value="Methyltransf_7"/>
    <property type="match status" value="1"/>
</dbReference>
<sequence>MTVSVPTQTAMRGAGVYNKNSQFQGRAVEPCLKFLPVTTSQTGSHVTIADYGCSEGSNSLFFLQKLLPSLSFHKTATVVFNDTPWNDFNSLSSALYATTLMTANPEAPQVLPLMAPKSYYEQVLPEGSLDIGISTTSLNWLPCLQTVRQTPLDETQLSVAAMDDLTCFLRNRHVELRSGGMLLLCIPIKGEVNLDLTLQALTKAIEEVAGPSAAAVYRFPFYTRQAEDVSTVFSKLARDWQIIEQFEQDIEQPAAEQMRLMVQSAGPTGCDQDKLIHYAKAVGDFIIAIAAASILNTIRTFGQTRTGKQENMDDQILDDVAAVFWKHFLTVDLSKRTGLRFIYLKVKRI</sequence>
<protein>
    <submittedName>
        <fullName evidence="1">S-adenosyl-L-methionine-dependent methyltransferase</fullName>
    </submittedName>
</protein>
<keyword evidence="1" id="KW-0808">Transferase</keyword>
<dbReference type="GO" id="GO:0008168">
    <property type="term" value="F:methyltransferase activity"/>
    <property type="evidence" value="ECO:0007669"/>
    <property type="project" value="UniProtKB-KW"/>
</dbReference>
<dbReference type="GO" id="GO:0032259">
    <property type="term" value="P:methylation"/>
    <property type="evidence" value="ECO:0007669"/>
    <property type="project" value="UniProtKB-KW"/>
</dbReference>